<accession>Q91FN2</accession>
<sequence>MMEEPFIFLKVVFTVLLCLAKLRLLRTLDDLYVMLFYRQLENSDLIQLNNNYLLQWNN</sequence>
<reference evidence="1 2" key="12">
    <citation type="journal article" date="1997" name="Virus Genes">
        <title>The DNA sequence of Chilo iridescent virus between the genome coordinates 0.101 and 0.391; similarities in coding strategy between insect and vertebrate iridoviruses.</title>
        <authorList>
            <person name="Bahr U."/>
            <person name="Tidona C.A."/>
            <person name="Darai G."/>
        </authorList>
    </citation>
    <scope>NUCLEOTIDE SEQUENCE [LARGE SCALE GENOMIC DNA]</scope>
</reference>
<organismHost>
    <name type="scientific">Acheta domesticus</name>
    <name type="common">House cricket</name>
    <dbReference type="NCBI Taxonomy" id="6997"/>
</organismHost>
<proteinExistence type="predicted"/>
<organismHost>
    <name type="scientific">Spodoptera frugiperda</name>
    <name type="common">Fall armyworm</name>
    <dbReference type="NCBI Taxonomy" id="7108"/>
</organismHost>
<reference evidence="1 2" key="15">
    <citation type="journal article" date="2001" name="Virology">
        <title>Analysis of the first complete DNA sequence of an invertebrate iridovirus: coding strategy of the genome of Chilo iridescent virus.</title>
        <authorList>
            <person name="Jakob N.J."/>
            <person name="Muller K."/>
            <person name="Bahr U."/>
            <person name="Darai G."/>
        </authorList>
    </citation>
    <scope>NUCLEOTIDE SEQUENCE [LARGE SCALE GENOMIC DNA]</scope>
</reference>
<dbReference type="EMBL" id="AF303741">
    <property type="protein sequence ID" value="AAK82153.1"/>
    <property type="molecule type" value="Genomic_DNA"/>
</dbReference>
<evidence type="ECO:0000313" key="1">
    <source>
        <dbReference type="EMBL" id="AAK82153.1"/>
    </source>
</evidence>
<reference evidence="1 2" key="2">
    <citation type="journal article" date="1986" name="Med. Microbiol. Immunol.">
        <title>Insect iridescent virus type 6 induced toxic degenerative hepatitis in mice.</title>
        <authorList>
            <person name="Lorbacher de Ruiz H."/>
            <person name="Gelderblom H."/>
            <person name="Hofmann W."/>
            <person name="Darai G."/>
        </authorList>
    </citation>
    <scope>NUCLEOTIDE SEQUENCE [LARGE SCALE GENOMIC DNA]</scope>
</reference>
<reference evidence="1 2" key="14">
    <citation type="journal article" date="1999" name="Virus Genes">
        <title>Identification of a gene cluster within the genome of Chilo iridescent virus encoding enzymes involved in viral DNA replication and processing.</title>
        <authorList>
            <person name="Muller K."/>
            <person name="Tidona C.A."/>
            <person name="Darai G."/>
        </authorList>
    </citation>
    <scope>NUCLEOTIDE SEQUENCE [LARGE SCALE GENOMIC DNA]</scope>
</reference>
<dbReference type="RefSeq" id="NP_149755.1">
    <property type="nucleotide sequence ID" value="NC_003038.1"/>
</dbReference>
<reference evidence="1 2" key="9">
    <citation type="journal article" date="1994" name="J. Gen. Virol.">
        <title>Insect iridescent virus type 6 encodes a polypeptide related to the largest subunit of eukaryotic RNA polymerase II.</title>
        <authorList>
            <person name="Schnitzler P."/>
            <person name="Sonntag K.C."/>
            <person name="Muller M."/>
            <person name="Janssen W."/>
            <person name="Bugert J.J."/>
            <person name="Koonin E.V."/>
            <person name="Darai G."/>
        </authorList>
    </citation>
    <scope>NUCLEOTIDE SEQUENCE [LARGE SCALE GENOMIC DNA]</scope>
</reference>
<dbReference type="KEGG" id="vg:1733214"/>
<reference evidence="1 2" key="5">
    <citation type="journal article" date="1992" name="Virus Genes">
        <title>Identification and mapping of origins of DNA replication within the DNA sequences of the genome of insect iridescent virus type 6.</title>
        <authorList>
            <person name="Handermann M."/>
            <person name="Schnitzler P."/>
            <person name="Rosen-Wolff A."/>
            <person name="Raab K."/>
            <person name="Sonntag K.C."/>
            <person name="Darai G."/>
        </authorList>
    </citation>
    <scope>NUCLEOTIDE SEQUENCE [LARGE SCALE GENOMIC DNA]</scope>
</reference>
<organism evidence="1 2">
    <name type="scientific">Invertebrate iridescent virus 6</name>
    <name type="common">IIV-6</name>
    <name type="synonym">Chilo iridescent virus</name>
    <dbReference type="NCBI Taxonomy" id="176652"/>
    <lineage>
        <taxon>Viruses</taxon>
        <taxon>Varidnaviria</taxon>
        <taxon>Bamfordvirae</taxon>
        <taxon>Nucleocytoviricota</taxon>
        <taxon>Megaviricetes</taxon>
        <taxon>Pimascovirales</taxon>
        <taxon>Pimascovirales incertae sedis</taxon>
        <taxon>Iridoviridae</taxon>
        <taxon>Betairidovirinae</taxon>
        <taxon>Iridovirus</taxon>
        <taxon>Iridovirus chilo1</taxon>
    </lineage>
</organism>
<reference evidence="1 2" key="13">
    <citation type="journal article" date="1998" name="Virus Genes">
        <title>Identification of a thymidylate synthase gene within the genome of Chilo iridescent virus.</title>
        <authorList>
            <person name="Muller K."/>
            <person name="Tidona C.A."/>
            <person name="Bahr U."/>
            <person name="Darai G."/>
        </authorList>
    </citation>
    <scope>NUCLEOTIDE SEQUENCE [LARGE SCALE GENOMIC DNA]</scope>
</reference>
<organismHost>
    <name type="scientific">Gryllus campestris</name>
    <dbReference type="NCBI Taxonomy" id="58607"/>
</organismHost>
<reference evidence="1 2" key="7">
    <citation type="journal article" date="1993" name="J. Gen. Virol.">
        <title>Identification of the gene encoding the major capsid protein of insect iridescent virus type 6 by polymerase chain reaction.</title>
        <authorList>
            <person name="Stohwasser R."/>
            <person name="Raab K."/>
            <person name="Schnitzler P."/>
            <person name="Janssen W."/>
            <person name="Darai G."/>
        </authorList>
    </citation>
    <scope>NUCLEOTIDE SEQUENCE [LARGE SCALE GENOMIC DNA]</scope>
</reference>
<reference evidence="1 2" key="11">
    <citation type="journal article" date="1994" name="Virus Genes">
        <title>Chilo iridescent virus encodes a putative helicase belonging to a distinct family within the "DEAD/H" superfamily: implications for the evolution of large DNA viruses.</title>
        <authorList>
            <person name="Sonntag K.C."/>
            <person name="Schnitzler P."/>
            <person name="Koonin E.V."/>
            <person name="Darai G."/>
        </authorList>
    </citation>
    <scope>NUCLEOTIDE SEQUENCE [LARGE SCALE GENOMIC DNA]</scope>
</reference>
<reference evidence="1 2" key="6">
    <citation type="journal article" date="1992" name="Virus Genes">
        <title>Characterization of the third origin of DNA replication of the genome of insect iridescent virus type 6.</title>
        <authorList>
            <person name="Sonntag K.C."/>
            <person name="Darai G."/>
        </authorList>
    </citation>
    <scope>NUCLEOTIDE SEQUENCE [LARGE SCALE GENOMIC DNA]</scope>
</reference>
<reference evidence="1 2" key="10">
    <citation type="journal article" date="1994" name="Nucleic Acids Res.">
        <title>Identification of genes encoding zinc finger proteins, non-histone chromosomal HMG protein homologue, and a putative GTP phosphohydrolase in the genome of Chilo iridescent virus.</title>
        <authorList>
            <person name="Schnitzler P."/>
            <person name="Hug M."/>
            <person name="Handermann M."/>
            <person name="Janssen W."/>
            <person name="Koonin E.V."/>
            <person name="Delius H."/>
            <person name="Darai C."/>
        </authorList>
    </citation>
    <scope>NUCLEOTIDE SEQUENCE [LARGE SCALE GENOMIC DNA]</scope>
</reference>
<name>Q91FN2_IIV6</name>
<keyword evidence="2" id="KW-1185">Reference proteome</keyword>
<dbReference type="Proteomes" id="UP000001359">
    <property type="component" value="Segment"/>
</dbReference>
<reference evidence="1 2" key="4">
    <citation type="journal article" date="1988" name="Virology">
        <title>Identification and characterization of the repetitive DNA element in the genome of insect iridescent virus type 6.</title>
        <authorList>
            <person name="Fischer M."/>
            <person name="Schnitzler P."/>
            <person name="Delius H."/>
            <person name="Darai G."/>
        </authorList>
    </citation>
    <scope>NUCLEOTIDE SEQUENCE [LARGE SCALE GENOMIC DNA]</scope>
</reference>
<dbReference type="GeneID" id="1733214"/>
<organismHost>
    <name type="scientific">Gryllus bimaculatus</name>
    <name type="common">Two-spotted cricket</name>
    <dbReference type="NCBI Taxonomy" id="6999"/>
</organismHost>
<organismHost>
    <name type="scientific">Chilo suppressalis</name>
    <name type="common">Asiatic rice borer moth</name>
    <dbReference type="NCBI Taxonomy" id="168631"/>
</organismHost>
<reference evidence="1 2" key="8">
    <citation type="journal article" date="1994" name="Intervirology">
        <title>Identification of the primary structure and the coding capacity of the genome of insect iridescent virus type 6 between the genome coordinates 0.310 and 0.347 (7990 bp).</title>
        <authorList>
            <person name="Sonntag K.C."/>
            <person name="Schnitzler P."/>
            <person name="Janssen W."/>
            <person name="Darai G."/>
        </authorList>
    </citation>
    <scope>NUCLEOTIDE SEQUENCE [LARGE SCALE GENOMIC DNA]</scope>
</reference>
<evidence type="ECO:0000313" key="2">
    <source>
        <dbReference type="Proteomes" id="UP000001359"/>
    </source>
</evidence>
<reference evidence="1 2" key="1">
    <citation type="journal article" date="1984" name="J. Virol.">
        <title>DNA analysis of insect iridescent virus 6: evidence for circular permutation and terminal redundancy.</title>
        <authorList>
            <person name="Delius H."/>
            <person name="Darai G."/>
            <person name="Fluegel R.M."/>
        </authorList>
    </citation>
    <scope>NUCLEOTIDE SEQUENCE [LARGE SCALE GENOMIC DNA]</scope>
</reference>
<protein>
    <submittedName>
        <fullName evidence="1">292L</fullName>
    </submittedName>
</protein>
<reference evidence="1 2" key="3">
    <citation type="journal article" date="1987" name="Virology">
        <title>Molecular cloning and physical mapping of the genome of insect iridescent virus type 6: further evidence for circular permutation of the viral genome.</title>
        <authorList>
            <person name="Schnitzler P."/>
            <person name="Soltau J.B."/>
            <person name="Fischer M."/>
            <person name="Reisner H."/>
            <person name="Scholz J."/>
            <person name="Delius H."/>
            <person name="Darai G."/>
        </authorList>
    </citation>
    <scope>NUCLEOTIDE SEQUENCE [LARGE SCALE GENOMIC DNA]</scope>
</reference>